<accession>X1UFL4</accession>
<organism evidence="1">
    <name type="scientific">marine sediment metagenome</name>
    <dbReference type="NCBI Taxonomy" id="412755"/>
    <lineage>
        <taxon>unclassified sequences</taxon>
        <taxon>metagenomes</taxon>
        <taxon>ecological metagenomes</taxon>
    </lineage>
</organism>
<gene>
    <name evidence="1" type="ORF">S12H4_63085</name>
</gene>
<sequence length="50" mass="5903">DFAITSIPDLRFKISKEERDEIFEKAKTETQEQIASDYNITRRRVGQISQ</sequence>
<evidence type="ECO:0008006" key="2">
    <source>
        <dbReference type="Google" id="ProtNLM"/>
    </source>
</evidence>
<name>X1UFL4_9ZZZZ</name>
<comment type="caution">
    <text evidence="1">The sequence shown here is derived from an EMBL/GenBank/DDBJ whole genome shotgun (WGS) entry which is preliminary data.</text>
</comment>
<protein>
    <recommendedName>
        <fullName evidence="2">RNA polymerase sigma-70 region 4 domain-containing protein</fullName>
    </recommendedName>
</protein>
<proteinExistence type="predicted"/>
<feature type="non-terminal residue" evidence="1">
    <location>
        <position position="1"/>
    </location>
</feature>
<reference evidence="1" key="1">
    <citation type="journal article" date="2014" name="Front. Microbiol.">
        <title>High frequency of phylogenetically diverse reductive dehalogenase-homologous genes in deep subseafloor sedimentary metagenomes.</title>
        <authorList>
            <person name="Kawai M."/>
            <person name="Futagami T."/>
            <person name="Toyoda A."/>
            <person name="Takaki Y."/>
            <person name="Nishi S."/>
            <person name="Hori S."/>
            <person name="Arai W."/>
            <person name="Tsubouchi T."/>
            <person name="Morono Y."/>
            <person name="Uchiyama I."/>
            <person name="Ito T."/>
            <person name="Fujiyama A."/>
            <person name="Inagaki F."/>
            <person name="Takami H."/>
        </authorList>
    </citation>
    <scope>NUCLEOTIDE SEQUENCE</scope>
    <source>
        <strain evidence="1">Expedition CK06-06</strain>
    </source>
</reference>
<dbReference type="AlphaFoldDB" id="X1UFL4"/>
<dbReference type="EMBL" id="BARW01042680">
    <property type="protein sequence ID" value="GAJ16329.1"/>
    <property type="molecule type" value="Genomic_DNA"/>
</dbReference>
<evidence type="ECO:0000313" key="1">
    <source>
        <dbReference type="EMBL" id="GAJ16329.1"/>
    </source>
</evidence>